<evidence type="ECO:0000259" key="2">
    <source>
        <dbReference type="Pfam" id="PF18994"/>
    </source>
</evidence>
<dbReference type="InterPro" id="IPR010572">
    <property type="entry name" value="Tail_dom"/>
</dbReference>
<dbReference type="AlphaFoldDB" id="A0A1Y5ZW08"/>
<dbReference type="InterPro" id="IPR007119">
    <property type="entry name" value="Phage_tail_spike_N"/>
</dbReference>
<dbReference type="NCBIfam" id="TIGR01665">
    <property type="entry name" value="put_anti_recept"/>
    <property type="match status" value="1"/>
</dbReference>
<gene>
    <name evidence="3" type="ORF">BACERE00185_03077</name>
</gene>
<accession>A0A1Y5ZW08</accession>
<dbReference type="RefSeq" id="WP_088028767.1">
    <property type="nucleotide sequence ID" value="NZ_FWZD01000055.1"/>
</dbReference>
<dbReference type="Gene3D" id="6.20.110.10">
    <property type="match status" value="1"/>
</dbReference>
<dbReference type="Pfam" id="PF18994">
    <property type="entry name" value="Prophage_tailD1"/>
    <property type="match status" value="1"/>
</dbReference>
<evidence type="ECO:0000259" key="1">
    <source>
        <dbReference type="Pfam" id="PF06605"/>
    </source>
</evidence>
<evidence type="ECO:0000313" key="3">
    <source>
        <dbReference type="EMBL" id="SME15566.1"/>
    </source>
</evidence>
<feature type="domain" description="Prophage endopeptidase tail N-terminal" evidence="2">
    <location>
        <begin position="2"/>
        <end position="82"/>
    </location>
</feature>
<protein>
    <submittedName>
        <fullName evidence="3">Prophage endopeptidase tail</fullName>
    </submittedName>
</protein>
<organism evidence="3 4">
    <name type="scientific">Bacillus mobilis</name>
    <dbReference type="NCBI Taxonomy" id="2026190"/>
    <lineage>
        <taxon>Bacteria</taxon>
        <taxon>Bacillati</taxon>
        <taxon>Bacillota</taxon>
        <taxon>Bacilli</taxon>
        <taxon>Bacillales</taxon>
        <taxon>Bacillaceae</taxon>
        <taxon>Bacillus</taxon>
        <taxon>Bacillus cereus group</taxon>
    </lineage>
</organism>
<dbReference type="InterPro" id="IPR044051">
    <property type="entry name" value="Prophage_tail_N"/>
</dbReference>
<feature type="domain" description="Tail spike" evidence="1">
    <location>
        <begin position="102"/>
        <end position="328"/>
    </location>
</feature>
<dbReference type="Gene3D" id="3.55.50.40">
    <property type="match status" value="1"/>
</dbReference>
<sequence length="538" mass="61730">MLVVQGLNGQSEMLTDYKEVKRKRRVNGEHSLSFYLLNTPNVKHAYNLVDERSIIKDKHGDEYVILGVNKRGHYGKSVTAVHIFFDDMMDWQYDLYNGYANFIQCMNFIFNGTGWKYINQGAFAATKFENFGDDTRSSLLQKALNRYGAEMQIDNKTKTITFKNQIGVETDAQFRYGHNLKTFEEDTDMANFATYIRGYGKDATDKEFMVEYESPMAKAYGRIHQKPIRDERYKTKETLLEACKKEINDVPDTRFKISIVNLIANGLSPLHKFNYGDYVYMFYEKADVKVKIRVIEIEDDPTDQTKSPIIELSTFKELKTMSAIQAQFQQTQKQVQQLLDDGGNLNLALKRLYMNTQVFSDHTGMWMIDPDNPNRYVHHGAGGSDYHGGMIRIERPDGYAVINNGYLQYGFDIAGHYPPYRGINVVEDGWWLTTTHDVLDNCQFYTFEHKTRYVKLAAQIFTEAGGEVEIAIVDGNGSTIRSIATSTQTSPPSLNDGVGLVFDLGVPTGELKAFYLRMRNKVKDKKAYARIFRVWLEG</sequence>
<dbReference type="Proteomes" id="UP000194439">
    <property type="component" value="Unassembled WGS sequence"/>
</dbReference>
<evidence type="ECO:0000313" key="4">
    <source>
        <dbReference type="Proteomes" id="UP000194439"/>
    </source>
</evidence>
<dbReference type="EMBL" id="FWZD01000055">
    <property type="protein sequence ID" value="SME15566.1"/>
    <property type="molecule type" value="Genomic_DNA"/>
</dbReference>
<name>A0A1Y5ZW08_9BACI</name>
<dbReference type="Pfam" id="PF06605">
    <property type="entry name" value="Prophage_tail"/>
    <property type="match status" value="1"/>
</dbReference>
<reference evidence="4" key="1">
    <citation type="submission" date="2017-04" db="EMBL/GenBank/DDBJ databases">
        <authorList>
            <person name="Criscuolo A."/>
        </authorList>
    </citation>
    <scope>NUCLEOTIDE SEQUENCE [LARGE SCALE GENOMIC DNA]</scope>
</reference>
<proteinExistence type="predicted"/>